<keyword evidence="3 4" id="KW-0408">Iron</keyword>
<organism evidence="7 8">
    <name type="scientific">Pseudoduganella ginsengisoli</name>
    <dbReference type="NCBI Taxonomy" id="1462440"/>
    <lineage>
        <taxon>Bacteria</taxon>
        <taxon>Pseudomonadati</taxon>
        <taxon>Pseudomonadota</taxon>
        <taxon>Betaproteobacteria</taxon>
        <taxon>Burkholderiales</taxon>
        <taxon>Oxalobacteraceae</taxon>
        <taxon>Telluria group</taxon>
        <taxon>Pseudoduganella</taxon>
    </lineage>
</organism>
<keyword evidence="5" id="KW-0732">Signal</keyword>
<gene>
    <name evidence="7" type="ORF">GM668_16620</name>
</gene>
<evidence type="ECO:0000256" key="1">
    <source>
        <dbReference type="ARBA" id="ARBA00022617"/>
    </source>
</evidence>
<dbReference type="Gene3D" id="1.10.760.10">
    <property type="entry name" value="Cytochrome c-like domain"/>
    <property type="match status" value="1"/>
</dbReference>
<reference evidence="7 8" key="1">
    <citation type="submission" date="2019-11" db="EMBL/GenBank/DDBJ databases">
        <title>Type strains purchased from KCTC, JCM and DSMZ.</title>
        <authorList>
            <person name="Lu H."/>
        </authorList>
    </citation>
    <scope>NUCLEOTIDE SEQUENCE [LARGE SCALE GENOMIC DNA]</scope>
    <source>
        <strain evidence="7 8">KCTC 42409</strain>
    </source>
</reference>
<dbReference type="AlphaFoldDB" id="A0A6L6Q3B6"/>
<proteinExistence type="predicted"/>
<sequence length="108" mass="11145">MMGAKRITAALLLAASAGAGAADNDAAMLEKGKRLFTQTAAPPCMTCHTLRHAEAAGEIGPNLNEMAPDAARVEKAVRNGIGVMPAFKLSEADLKLLAQYVAAASRLP</sequence>
<evidence type="ECO:0000259" key="6">
    <source>
        <dbReference type="PROSITE" id="PS51007"/>
    </source>
</evidence>
<evidence type="ECO:0000256" key="5">
    <source>
        <dbReference type="SAM" id="SignalP"/>
    </source>
</evidence>
<evidence type="ECO:0000256" key="2">
    <source>
        <dbReference type="ARBA" id="ARBA00022723"/>
    </source>
</evidence>
<dbReference type="GO" id="GO:0046872">
    <property type="term" value="F:metal ion binding"/>
    <property type="evidence" value="ECO:0007669"/>
    <property type="project" value="UniProtKB-KW"/>
</dbReference>
<evidence type="ECO:0000313" key="8">
    <source>
        <dbReference type="Proteomes" id="UP000484015"/>
    </source>
</evidence>
<keyword evidence="2 4" id="KW-0479">Metal-binding</keyword>
<dbReference type="InterPro" id="IPR036909">
    <property type="entry name" value="Cyt_c-like_dom_sf"/>
</dbReference>
<keyword evidence="1 4" id="KW-0349">Heme</keyword>
<evidence type="ECO:0000256" key="4">
    <source>
        <dbReference type="PROSITE-ProRule" id="PRU00433"/>
    </source>
</evidence>
<accession>A0A6L6Q3B6</accession>
<keyword evidence="8" id="KW-1185">Reference proteome</keyword>
<name>A0A6L6Q3B6_9BURK</name>
<feature type="signal peptide" evidence="5">
    <location>
        <begin position="1"/>
        <end position="21"/>
    </location>
</feature>
<dbReference type="RefSeq" id="WP_155440073.1">
    <property type="nucleotide sequence ID" value="NZ_WNLA01000011.1"/>
</dbReference>
<protein>
    <submittedName>
        <fullName evidence="7">C-type cytochrome</fullName>
    </submittedName>
</protein>
<feature type="domain" description="Cytochrome c" evidence="6">
    <location>
        <begin position="27"/>
        <end position="105"/>
    </location>
</feature>
<dbReference type="PROSITE" id="PS51007">
    <property type="entry name" value="CYTC"/>
    <property type="match status" value="1"/>
</dbReference>
<feature type="chain" id="PRO_5026886416" evidence="5">
    <location>
        <begin position="22"/>
        <end position="108"/>
    </location>
</feature>
<dbReference type="OrthoDB" id="9805828at2"/>
<dbReference type="Proteomes" id="UP000484015">
    <property type="component" value="Unassembled WGS sequence"/>
</dbReference>
<dbReference type="InterPro" id="IPR009056">
    <property type="entry name" value="Cyt_c-like_dom"/>
</dbReference>
<dbReference type="GO" id="GO:0009055">
    <property type="term" value="F:electron transfer activity"/>
    <property type="evidence" value="ECO:0007669"/>
    <property type="project" value="InterPro"/>
</dbReference>
<dbReference type="EMBL" id="WNLA01000011">
    <property type="protein sequence ID" value="MTW03708.1"/>
    <property type="molecule type" value="Genomic_DNA"/>
</dbReference>
<evidence type="ECO:0000256" key="3">
    <source>
        <dbReference type="ARBA" id="ARBA00023004"/>
    </source>
</evidence>
<dbReference type="GO" id="GO:0020037">
    <property type="term" value="F:heme binding"/>
    <property type="evidence" value="ECO:0007669"/>
    <property type="project" value="InterPro"/>
</dbReference>
<dbReference type="Pfam" id="PF13442">
    <property type="entry name" value="Cytochrome_CBB3"/>
    <property type="match status" value="1"/>
</dbReference>
<evidence type="ECO:0000313" key="7">
    <source>
        <dbReference type="EMBL" id="MTW03708.1"/>
    </source>
</evidence>
<comment type="caution">
    <text evidence="7">The sequence shown here is derived from an EMBL/GenBank/DDBJ whole genome shotgun (WGS) entry which is preliminary data.</text>
</comment>
<dbReference type="SUPFAM" id="SSF46626">
    <property type="entry name" value="Cytochrome c"/>
    <property type="match status" value="1"/>
</dbReference>